<dbReference type="Pfam" id="PF00026">
    <property type="entry name" value="Asp"/>
    <property type="match status" value="1"/>
</dbReference>
<gene>
    <name evidence="7" type="ORF">EJ06DRAFT_459049</name>
</gene>
<keyword evidence="4" id="KW-0378">Hydrolase</keyword>
<dbReference type="FunFam" id="2.40.70.10:FF:000026">
    <property type="entry name" value="Endothiapepsin"/>
    <property type="match status" value="1"/>
</dbReference>
<accession>A0A6G1HX72</accession>
<keyword evidence="3" id="KW-0064">Aspartyl protease</keyword>
<evidence type="ECO:0000256" key="5">
    <source>
        <dbReference type="PIRSR" id="PIRSR601461-1"/>
    </source>
</evidence>
<dbReference type="SUPFAM" id="SSF50630">
    <property type="entry name" value="Acid proteases"/>
    <property type="match status" value="1"/>
</dbReference>
<dbReference type="InterPro" id="IPR001461">
    <property type="entry name" value="Aspartic_peptidase_A1"/>
</dbReference>
<dbReference type="Gene3D" id="2.40.70.10">
    <property type="entry name" value="Acid Proteases"/>
    <property type="match status" value="2"/>
</dbReference>
<protein>
    <recommendedName>
        <fullName evidence="6">Peptidase A1 domain-containing protein</fullName>
    </recommendedName>
</protein>
<evidence type="ECO:0000256" key="2">
    <source>
        <dbReference type="ARBA" id="ARBA00022670"/>
    </source>
</evidence>
<dbReference type="GO" id="GO:0006508">
    <property type="term" value="P:proteolysis"/>
    <property type="evidence" value="ECO:0007669"/>
    <property type="project" value="UniProtKB-KW"/>
</dbReference>
<evidence type="ECO:0000256" key="3">
    <source>
        <dbReference type="ARBA" id="ARBA00022750"/>
    </source>
</evidence>
<keyword evidence="2" id="KW-0645">Protease</keyword>
<evidence type="ECO:0000259" key="6">
    <source>
        <dbReference type="PROSITE" id="PS51767"/>
    </source>
</evidence>
<dbReference type="PRINTS" id="PR00792">
    <property type="entry name" value="PEPSIN"/>
</dbReference>
<dbReference type="InterPro" id="IPR034163">
    <property type="entry name" value="Aspergillopepsin-like_cat_dom"/>
</dbReference>
<feature type="non-terminal residue" evidence="7">
    <location>
        <position position="313"/>
    </location>
</feature>
<feature type="non-terminal residue" evidence="7">
    <location>
        <position position="1"/>
    </location>
</feature>
<feature type="domain" description="Peptidase A1" evidence="6">
    <location>
        <begin position="4"/>
        <end position="311"/>
    </location>
</feature>
<dbReference type="InterPro" id="IPR033121">
    <property type="entry name" value="PEPTIDASE_A1"/>
</dbReference>
<reference evidence="7" key="1">
    <citation type="journal article" date="2020" name="Stud. Mycol.">
        <title>101 Dothideomycetes genomes: a test case for predicting lifestyles and emergence of pathogens.</title>
        <authorList>
            <person name="Haridas S."/>
            <person name="Albert R."/>
            <person name="Binder M."/>
            <person name="Bloem J."/>
            <person name="Labutti K."/>
            <person name="Salamov A."/>
            <person name="Andreopoulos B."/>
            <person name="Baker S."/>
            <person name="Barry K."/>
            <person name="Bills G."/>
            <person name="Bluhm B."/>
            <person name="Cannon C."/>
            <person name="Castanera R."/>
            <person name="Culley D."/>
            <person name="Daum C."/>
            <person name="Ezra D."/>
            <person name="Gonzalez J."/>
            <person name="Henrissat B."/>
            <person name="Kuo A."/>
            <person name="Liang C."/>
            <person name="Lipzen A."/>
            <person name="Lutzoni F."/>
            <person name="Magnuson J."/>
            <person name="Mondo S."/>
            <person name="Nolan M."/>
            <person name="Ohm R."/>
            <person name="Pangilinan J."/>
            <person name="Park H.-J."/>
            <person name="Ramirez L."/>
            <person name="Alfaro M."/>
            <person name="Sun H."/>
            <person name="Tritt A."/>
            <person name="Yoshinaga Y."/>
            <person name="Zwiers L.-H."/>
            <person name="Turgeon B."/>
            <person name="Goodwin S."/>
            <person name="Spatafora J."/>
            <person name="Crous P."/>
            <person name="Grigoriev I."/>
        </authorList>
    </citation>
    <scope>NUCLEOTIDE SEQUENCE</scope>
    <source>
        <strain evidence="7">CBS 262.69</strain>
    </source>
</reference>
<feature type="active site" evidence="5">
    <location>
        <position position="20"/>
    </location>
</feature>
<evidence type="ECO:0000256" key="4">
    <source>
        <dbReference type="ARBA" id="ARBA00022801"/>
    </source>
</evidence>
<evidence type="ECO:0000313" key="8">
    <source>
        <dbReference type="Proteomes" id="UP000799640"/>
    </source>
</evidence>
<dbReference type="EMBL" id="ML996694">
    <property type="protein sequence ID" value="KAF2400620.1"/>
    <property type="molecule type" value="Genomic_DNA"/>
</dbReference>
<keyword evidence="8" id="KW-1185">Reference proteome</keyword>
<dbReference type="OrthoDB" id="2747330at2759"/>
<name>A0A6G1HX72_9PEZI</name>
<dbReference type="PROSITE" id="PS51767">
    <property type="entry name" value="PEPTIDASE_A1"/>
    <property type="match status" value="1"/>
</dbReference>
<evidence type="ECO:0000256" key="1">
    <source>
        <dbReference type="ARBA" id="ARBA00007447"/>
    </source>
</evidence>
<organism evidence="7 8">
    <name type="scientific">Trichodelitschia bisporula</name>
    <dbReference type="NCBI Taxonomy" id="703511"/>
    <lineage>
        <taxon>Eukaryota</taxon>
        <taxon>Fungi</taxon>
        <taxon>Dikarya</taxon>
        <taxon>Ascomycota</taxon>
        <taxon>Pezizomycotina</taxon>
        <taxon>Dothideomycetes</taxon>
        <taxon>Dothideomycetes incertae sedis</taxon>
        <taxon>Phaeotrichales</taxon>
        <taxon>Phaeotrichaceae</taxon>
        <taxon>Trichodelitschia</taxon>
    </lineage>
</organism>
<feature type="active site" evidence="5">
    <location>
        <position position="202"/>
    </location>
</feature>
<dbReference type="InterPro" id="IPR021109">
    <property type="entry name" value="Peptidase_aspartic_dom_sf"/>
</dbReference>
<dbReference type="AlphaFoldDB" id="A0A6G1HX72"/>
<comment type="similarity">
    <text evidence="1">Belongs to the peptidase A1 family.</text>
</comment>
<proteinExistence type="inferred from homology"/>
<dbReference type="GO" id="GO:0004190">
    <property type="term" value="F:aspartic-type endopeptidase activity"/>
    <property type="evidence" value="ECO:0007669"/>
    <property type="project" value="UniProtKB-KW"/>
</dbReference>
<dbReference type="PANTHER" id="PTHR47966:SF2">
    <property type="entry name" value="ASPERGILLOPEPSIN-1-RELATED"/>
    <property type="match status" value="1"/>
</dbReference>
<sequence>DLEYLSVVEVGGTKLRLDFDTGSSDLWVFSDRLPVDQRNGHAFYAVADKTSAAQPGLSWKIAYGDGSGAAGIVYTDRVSVGNATATSQAVEAATSISVEFIQEHSDGLLGLGFGHTNTIKPKAQPTFFENIKHALREPLFTVTLKKNSSGIYDFGWVDRAKYAGELQYVPINTTRGYWEYTATGYAVGTGPMVDMRFQSIADTGTTLMLMPPAAVAAYYAAVPGANLNATEGGWVFPCTSALPDLKVRMGDVVAVVQGQFINRGVSMTPGSAACYGGLQKGSETLSIWGDVFLKSQFAVFDGREPPRIGFAPQ</sequence>
<dbReference type="Proteomes" id="UP000799640">
    <property type="component" value="Unassembled WGS sequence"/>
</dbReference>
<dbReference type="PANTHER" id="PTHR47966">
    <property type="entry name" value="BETA-SITE APP-CLEAVING ENZYME, ISOFORM A-RELATED"/>
    <property type="match status" value="1"/>
</dbReference>
<evidence type="ECO:0000313" key="7">
    <source>
        <dbReference type="EMBL" id="KAF2400620.1"/>
    </source>
</evidence>
<dbReference type="CDD" id="cd06097">
    <property type="entry name" value="Aspergillopepsin_like"/>
    <property type="match status" value="1"/>
</dbReference>